<evidence type="ECO:0000313" key="2">
    <source>
        <dbReference type="EMBL" id="EEE53888.1"/>
    </source>
</evidence>
<accession>B9ESX2</accession>
<reference evidence="2" key="2">
    <citation type="submission" date="2008-12" db="EMBL/GenBank/DDBJ databases">
        <title>Improved gene annotation of the rice (Oryza sativa) genomes.</title>
        <authorList>
            <person name="Wang J."/>
            <person name="Li R."/>
            <person name="Fan W."/>
            <person name="Huang Q."/>
            <person name="Zhang J."/>
            <person name="Zhou Y."/>
            <person name="Hu Y."/>
            <person name="Zi S."/>
            <person name="Li J."/>
            <person name="Ni P."/>
            <person name="Zheng H."/>
            <person name="Zhang Y."/>
            <person name="Zhao M."/>
            <person name="Hao Q."/>
            <person name="McDermott J."/>
            <person name="Samudrala R."/>
            <person name="Kristiansen K."/>
            <person name="Wong G.K.-S."/>
        </authorList>
    </citation>
    <scope>NUCLEOTIDE SEQUENCE</scope>
</reference>
<feature type="region of interest" description="Disordered" evidence="1">
    <location>
        <begin position="1"/>
        <end position="55"/>
    </location>
</feature>
<gene>
    <name evidence="2" type="ORF">OsJ_00407</name>
</gene>
<dbReference type="AlphaFoldDB" id="B9ESX2"/>
<reference evidence="2" key="1">
    <citation type="journal article" date="2005" name="PLoS Biol.">
        <title>The genomes of Oryza sativa: a history of duplications.</title>
        <authorList>
            <person name="Yu J."/>
            <person name="Wang J."/>
            <person name="Lin W."/>
            <person name="Li S."/>
            <person name="Li H."/>
            <person name="Zhou J."/>
            <person name="Ni P."/>
            <person name="Dong W."/>
            <person name="Hu S."/>
            <person name="Zeng C."/>
            <person name="Zhang J."/>
            <person name="Zhang Y."/>
            <person name="Li R."/>
            <person name="Xu Z."/>
            <person name="Li S."/>
            <person name="Li X."/>
            <person name="Zheng H."/>
            <person name="Cong L."/>
            <person name="Lin L."/>
            <person name="Yin J."/>
            <person name="Geng J."/>
            <person name="Li G."/>
            <person name="Shi J."/>
            <person name="Liu J."/>
            <person name="Lv H."/>
            <person name="Li J."/>
            <person name="Wang J."/>
            <person name="Deng Y."/>
            <person name="Ran L."/>
            <person name="Shi X."/>
            <person name="Wang X."/>
            <person name="Wu Q."/>
            <person name="Li C."/>
            <person name="Ren X."/>
            <person name="Wang J."/>
            <person name="Wang X."/>
            <person name="Li D."/>
            <person name="Liu D."/>
            <person name="Zhang X."/>
            <person name="Ji Z."/>
            <person name="Zhao W."/>
            <person name="Sun Y."/>
            <person name="Zhang Z."/>
            <person name="Bao J."/>
            <person name="Han Y."/>
            <person name="Dong L."/>
            <person name="Ji J."/>
            <person name="Chen P."/>
            <person name="Wu S."/>
            <person name="Liu J."/>
            <person name="Xiao Y."/>
            <person name="Bu D."/>
            <person name="Tan J."/>
            <person name="Yang L."/>
            <person name="Ye C."/>
            <person name="Zhang J."/>
            <person name="Xu J."/>
            <person name="Zhou Y."/>
            <person name="Yu Y."/>
            <person name="Zhang B."/>
            <person name="Zhuang S."/>
            <person name="Wei H."/>
            <person name="Liu B."/>
            <person name="Lei M."/>
            <person name="Yu H."/>
            <person name="Li Y."/>
            <person name="Xu H."/>
            <person name="Wei S."/>
            <person name="He X."/>
            <person name="Fang L."/>
            <person name="Zhang Z."/>
            <person name="Zhang Y."/>
            <person name="Huang X."/>
            <person name="Su Z."/>
            <person name="Tong W."/>
            <person name="Li J."/>
            <person name="Tong Z."/>
            <person name="Li S."/>
            <person name="Ye J."/>
            <person name="Wang L."/>
            <person name="Fang L."/>
            <person name="Lei T."/>
            <person name="Chen C."/>
            <person name="Chen H."/>
            <person name="Xu Z."/>
            <person name="Li H."/>
            <person name="Huang H."/>
            <person name="Zhang F."/>
            <person name="Xu H."/>
            <person name="Li N."/>
            <person name="Zhao C."/>
            <person name="Li S."/>
            <person name="Dong L."/>
            <person name="Huang Y."/>
            <person name="Li L."/>
            <person name="Xi Y."/>
            <person name="Qi Q."/>
            <person name="Li W."/>
            <person name="Zhang B."/>
            <person name="Hu W."/>
            <person name="Zhang Y."/>
            <person name="Tian X."/>
            <person name="Jiao Y."/>
            <person name="Liang X."/>
            <person name="Jin J."/>
            <person name="Gao L."/>
            <person name="Zheng W."/>
            <person name="Hao B."/>
            <person name="Liu S."/>
            <person name="Wang W."/>
            <person name="Yuan L."/>
            <person name="Cao M."/>
            <person name="McDermott J."/>
            <person name="Samudrala R."/>
            <person name="Wang J."/>
            <person name="Wong G.K."/>
            <person name="Yang H."/>
        </authorList>
    </citation>
    <scope>NUCLEOTIDE SEQUENCE [LARGE SCALE GENOMIC DNA]</scope>
</reference>
<sequence>MRGRSGGAGRKPNVEAELRCRWKKKPGRSPARWPPQRSRRKARSVKRRSQRRHVAASMKRLLTLPTRERTWRRTSSGNAAMMSLSAMGVCTYVRAKASAIASSRCIAFYRRVKSGD</sequence>
<protein>
    <submittedName>
        <fullName evidence="2">Uncharacterized protein</fullName>
    </submittedName>
</protein>
<proteinExistence type="predicted"/>
<dbReference type="Proteomes" id="UP000007752">
    <property type="component" value="Chromosome 1"/>
</dbReference>
<name>B9ESX2_ORYSJ</name>
<feature type="compositionally biased region" description="Basic residues" evidence="1">
    <location>
        <begin position="37"/>
        <end position="54"/>
    </location>
</feature>
<dbReference type="EMBL" id="CM000138">
    <property type="protein sequence ID" value="EEE53888.1"/>
    <property type="molecule type" value="Genomic_DNA"/>
</dbReference>
<organism evidence="2">
    <name type="scientific">Oryza sativa subsp. japonica</name>
    <name type="common">Rice</name>
    <dbReference type="NCBI Taxonomy" id="39947"/>
    <lineage>
        <taxon>Eukaryota</taxon>
        <taxon>Viridiplantae</taxon>
        <taxon>Streptophyta</taxon>
        <taxon>Embryophyta</taxon>
        <taxon>Tracheophyta</taxon>
        <taxon>Spermatophyta</taxon>
        <taxon>Magnoliopsida</taxon>
        <taxon>Liliopsida</taxon>
        <taxon>Poales</taxon>
        <taxon>Poaceae</taxon>
        <taxon>BOP clade</taxon>
        <taxon>Oryzoideae</taxon>
        <taxon>Oryzeae</taxon>
        <taxon>Oryzinae</taxon>
        <taxon>Oryza</taxon>
        <taxon>Oryza sativa</taxon>
    </lineage>
</organism>
<evidence type="ECO:0000256" key="1">
    <source>
        <dbReference type="SAM" id="MobiDB-lite"/>
    </source>
</evidence>